<dbReference type="Gene3D" id="2.60.40.10">
    <property type="entry name" value="Immunoglobulins"/>
    <property type="match status" value="1"/>
</dbReference>
<name>A0A1M5D7N4_9BACT</name>
<dbReference type="InterPro" id="IPR013783">
    <property type="entry name" value="Ig-like_fold"/>
</dbReference>
<dbReference type="Proteomes" id="UP000184048">
    <property type="component" value="Unassembled WGS sequence"/>
</dbReference>
<dbReference type="OrthoDB" id="826619at2"/>
<accession>A0A1M5D7N4</accession>
<proteinExistence type="predicted"/>
<dbReference type="PANTHER" id="PTHR37833">
    <property type="entry name" value="LIPOPROTEIN-RELATED"/>
    <property type="match status" value="1"/>
</dbReference>
<dbReference type="InterPro" id="IPR011467">
    <property type="entry name" value="DUF1573"/>
</dbReference>
<dbReference type="STRING" id="1121884.SAMN02745131_03145"/>
<evidence type="ECO:0000313" key="3">
    <source>
        <dbReference type="Proteomes" id="UP000184048"/>
    </source>
</evidence>
<evidence type="ECO:0000256" key="1">
    <source>
        <dbReference type="SAM" id="SignalP"/>
    </source>
</evidence>
<reference evidence="2 3" key="1">
    <citation type="submission" date="2016-11" db="EMBL/GenBank/DDBJ databases">
        <authorList>
            <person name="Jaros S."/>
            <person name="Januszkiewicz K."/>
            <person name="Wedrychowicz H."/>
        </authorList>
    </citation>
    <scope>NUCLEOTIDE SEQUENCE [LARGE SCALE GENOMIC DNA]</scope>
    <source>
        <strain evidence="2 3">DSM 18119</strain>
    </source>
</reference>
<dbReference type="EMBL" id="FQUU01000014">
    <property type="protein sequence ID" value="SHF63026.1"/>
    <property type="molecule type" value="Genomic_DNA"/>
</dbReference>
<keyword evidence="3" id="KW-1185">Reference proteome</keyword>
<feature type="chain" id="PRO_5012589938" description="DUF1573 domain-containing protein" evidence="1">
    <location>
        <begin position="20"/>
        <end position="162"/>
    </location>
</feature>
<dbReference type="AlphaFoldDB" id="A0A1M5D7N4"/>
<gene>
    <name evidence="2" type="ORF">SAMN02745131_03145</name>
</gene>
<protein>
    <recommendedName>
        <fullName evidence="4">DUF1573 domain-containing protein</fullName>
    </recommendedName>
</protein>
<sequence>MKRILLLAAVFATGFTAMAQQKAEEVMKVNVDKYDFGKIKQGQPVTTYFTITNTSDKPITIENAWAGCGCTTPEFSKEPIAPNATSKLKVGYNAAAMGHFEKDVNVKIAGYQQQKIVKITGEVVDANAYDALSKAGALKADDVKKVKVEEKNGKVETKVKKG</sequence>
<evidence type="ECO:0008006" key="4">
    <source>
        <dbReference type="Google" id="ProtNLM"/>
    </source>
</evidence>
<dbReference type="PANTHER" id="PTHR37833:SF1">
    <property type="entry name" value="SIGNAL PEPTIDE PROTEIN"/>
    <property type="match status" value="1"/>
</dbReference>
<feature type="signal peptide" evidence="1">
    <location>
        <begin position="1"/>
        <end position="19"/>
    </location>
</feature>
<evidence type="ECO:0000313" key="2">
    <source>
        <dbReference type="EMBL" id="SHF63026.1"/>
    </source>
</evidence>
<dbReference type="Pfam" id="PF07610">
    <property type="entry name" value="DUF1573"/>
    <property type="match status" value="1"/>
</dbReference>
<keyword evidence="1" id="KW-0732">Signal</keyword>
<organism evidence="2 3">
    <name type="scientific">Flavisolibacter ginsengisoli DSM 18119</name>
    <dbReference type="NCBI Taxonomy" id="1121884"/>
    <lineage>
        <taxon>Bacteria</taxon>
        <taxon>Pseudomonadati</taxon>
        <taxon>Bacteroidota</taxon>
        <taxon>Chitinophagia</taxon>
        <taxon>Chitinophagales</taxon>
        <taxon>Chitinophagaceae</taxon>
        <taxon>Flavisolibacter</taxon>
    </lineage>
</organism>
<dbReference type="RefSeq" id="WP_072836289.1">
    <property type="nucleotide sequence ID" value="NZ_FQUU01000014.1"/>
</dbReference>